<evidence type="ECO:0000256" key="3">
    <source>
        <dbReference type="ARBA" id="ARBA00022964"/>
    </source>
</evidence>
<dbReference type="Proteomes" id="UP000239899">
    <property type="component" value="Unassembled WGS sequence"/>
</dbReference>
<dbReference type="SUPFAM" id="SSF51197">
    <property type="entry name" value="Clavaminate synthase-like"/>
    <property type="match status" value="1"/>
</dbReference>
<dbReference type="Pfam" id="PF13640">
    <property type="entry name" value="2OG-FeII_Oxy_3"/>
    <property type="match status" value="1"/>
</dbReference>
<keyword evidence="3" id="KW-0223">Dioxygenase</keyword>
<keyword evidence="2" id="KW-0847">Vitamin C</keyword>
<dbReference type="SMART" id="SM00702">
    <property type="entry name" value="P4Hc"/>
    <property type="match status" value="1"/>
</dbReference>
<accession>A0A2P6TK79</accession>
<keyword evidence="4" id="KW-0560">Oxidoreductase</keyword>
<dbReference type="GO" id="GO:0071456">
    <property type="term" value="P:cellular response to hypoxia"/>
    <property type="evidence" value="ECO:0007669"/>
    <property type="project" value="TreeGrafter"/>
</dbReference>
<evidence type="ECO:0000256" key="4">
    <source>
        <dbReference type="ARBA" id="ARBA00023002"/>
    </source>
</evidence>
<reference evidence="7 8" key="1">
    <citation type="journal article" date="2018" name="Plant J.">
        <title>Genome sequences of Chlorella sorokiniana UTEX 1602 and Micractinium conductrix SAG 241.80: implications to maltose excretion by a green alga.</title>
        <authorList>
            <person name="Arriola M.B."/>
            <person name="Velmurugan N."/>
            <person name="Zhang Y."/>
            <person name="Plunkett M.H."/>
            <person name="Hondzo H."/>
            <person name="Barney B.M."/>
        </authorList>
    </citation>
    <scope>NUCLEOTIDE SEQUENCE [LARGE SCALE GENOMIC DNA]</scope>
    <source>
        <strain evidence="8">UTEX 1602</strain>
    </source>
</reference>
<dbReference type="InterPro" id="IPR044862">
    <property type="entry name" value="Pro_4_hyd_alph_FE2OG_OXY"/>
</dbReference>
<dbReference type="InterPro" id="IPR006620">
    <property type="entry name" value="Pro_4_hyd_alph"/>
</dbReference>
<dbReference type="GO" id="GO:0031418">
    <property type="term" value="F:L-ascorbic acid binding"/>
    <property type="evidence" value="ECO:0007669"/>
    <property type="project" value="UniProtKB-KW"/>
</dbReference>
<evidence type="ECO:0000256" key="5">
    <source>
        <dbReference type="SAM" id="MobiDB-lite"/>
    </source>
</evidence>
<evidence type="ECO:0000256" key="1">
    <source>
        <dbReference type="ARBA" id="ARBA00001961"/>
    </source>
</evidence>
<dbReference type="EMBL" id="LHPG02000013">
    <property type="protein sequence ID" value="PRW44492.1"/>
    <property type="molecule type" value="Genomic_DNA"/>
</dbReference>
<evidence type="ECO:0000313" key="7">
    <source>
        <dbReference type="EMBL" id="PRW44492.1"/>
    </source>
</evidence>
<dbReference type="OrthoDB" id="76265at2759"/>
<organism evidence="7 8">
    <name type="scientific">Chlorella sorokiniana</name>
    <name type="common">Freshwater green alga</name>
    <dbReference type="NCBI Taxonomy" id="3076"/>
    <lineage>
        <taxon>Eukaryota</taxon>
        <taxon>Viridiplantae</taxon>
        <taxon>Chlorophyta</taxon>
        <taxon>core chlorophytes</taxon>
        <taxon>Trebouxiophyceae</taxon>
        <taxon>Chlorellales</taxon>
        <taxon>Chlorellaceae</taxon>
        <taxon>Chlorella clade</taxon>
        <taxon>Chlorella</taxon>
    </lineage>
</organism>
<evidence type="ECO:0000313" key="8">
    <source>
        <dbReference type="Proteomes" id="UP000239899"/>
    </source>
</evidence>
<dbReference type="AlphaFoldDB" id="A0A2P6TK79"/>
<evidence type="ECO:0000259" key="6">
    <source>
        <dbReference type="SMART" id="SM00702"/>
    </source>
</evidence>
<feature type="domain" description="Prolyl 4-hydroxylase alpha subunit" evidence="6">
    <location>
        <begin position="98"/>
        <end position="284"/>
    </location>
</feature>
<feature type="region of interest" description="Disordered" evidence="5">
    <location>
        <begin position="41"/>
        <end position="73"/>
    </location>
</feature>
<dbReference type="GO" id="GO:0031543">
    <property type="term" value="F:peptidyl-proline dioxygenase activity"/>
    <property type="evidence" value="ECO:0007669"/>
    <property type="project" value="TreeGrafter"/>
</dbReference>
<protein>
    <submittedName>
        <fullName evidence="7">Prolyl 4-hydroxylase</fullName>
    </submittedName>
</protein>
<proteinExistence type="predicted"/>
<dbReference type="Gene3D" id="2.60.120.620">
    <property type="entry name" value="q2cbj1_9rhob like domain"/>
    <property type="match status" value="1"/>
</dbReference>
<sequence>MLPFAGLAANPSPCTLLGLARTLATTGRLWACLQSAANAGPAASSTTASSNPAAGRAFSSSAAPGPAQADRPAAAAAVPVERLQRIITPQLCDSLRHNGFAVVDNVFGLETAAALREELAAVRGTAAMHKNCTHLVHSGATGLLEKEHIWEAELMLPDTQALAPRCAQLQNDATLRVMLSLLMPELSLQSQAIKLQWNAGQGGCFPMHFDSDMSVDTRRVTAIWYLNPDWKPEDGGQLRVYPFPQEAVDIAPLNDRMVLFSSMHLLHRVLPSAVERYCFTIWLSAGAPRRLRMGASSGGSPGGGSVEKEREQLRRALSSEEPLGLADAWRLLMHDEIRKHAAKWHYREEWERSIRESHPEGPQLQQALHTFHQEVAVIERALAPLLPALAAGPPPGSDLRPAYF</sequence>
<feature type="compositionally biased region" description="Low complexity" evidence="5">
    <location>
        <begin position="41"/>
        <end position="55"/>
    </location>
</feature>
<dbReference type="PANTHER" id="PTHR12907:SF26">
    <property type="entry name" value="HIF PROLYL HYDROXYLASE, ISOFORM C"/>
    <property type="match status" value="1"/>
</dbReference>
<evidence type="ECO:0000256" key="2">
    <source>
        <dbReference type="ARBA" id="ARBA00022896"/>
    </source>
</evidence>
<name>A0A2P6TK79_CHLSO</name>
<dbReference type="PANTHER" id="PTHR12907">
    <property type="entry name" value="EGL NINE HOMOLOG-RELATED"/>
    <property type="match status" value="1"/>
</dbReference>
<dbReference type="GO" id="GO:0008198">
    <property type="term" value="F:ferrous iron binding"/>
    <property type="evidence" value="ECO:0007669"/>
    <property type="project" value="TreeGrafter"/>
</dbReference>
<dbReference type="STRING" id="3076.A0A2P6TK79"/>
<keyword evidence="8" id="KW-1185">Reference proteome</keyword>
<feature type="compositionally biased region" description="Low complexity" evidence="5">
    <location>
        <begin position="62"/>
        <end position="73"/>
    </location>
</feature>
<gene>
    <name evidence="7" type="ORF">C2E21_6629</name>
</gene>
<dbReference type="InterPro" id="IPR051559">
    <property type="entry name" value="HIF_prolyl_hydroxylases"/>
</dbReference>
<comment type="caution">
    <text evidence="7">The sequence shown here is derived from an EMBL/GenBank/DDBJ whole genome shotgun (WGS) entry which is preliminary data.</text>
</comment>
<comment type="cofactor">
    <cofactor evidence="1">
        <name>L-ascorbate</name>
        <dbReference type="ChEBI" id="CHEBI:38290"/>
    </cofactor>
</comment>